<name>A2RPS3_HERSE</name>
<dbReference type="GO" id="GO:0022857">
    <property type="term" value="F:transmembrane transporter activity"/>
    <property type="evidence" value="ECO:0007669"/>
    <property type="project" value="InterPro"/>
</dbReference>
<dbReference type="InterPro" id="IPR007210">
    <property type="entry name" value="ABC_Gly_betaine_transp_sub-bd"/>
</dbReference>
<dbReference type="RefSeq" id="WP_013233726.1">
    <property type="nucleotide sequence ID" value="NZ_CP011930.1"/>
</dbReference>
<sequence length="306" mass="33957">MTKKTIATYALCALALGLALLGAAPARAQAQHLVIGGKNFTEQLLLSDMTAQYLRAKGYDTELKNGLGTTLMRSALESGQLDIVWDYTGTALIVYNHIEDKLDPDQIYQKVKELDAPRGLTWLNQSELNNTYAFAMPRALADKYNIHSLQDLAKRINEDDKEGGQPHLMGVDYEFASRPDGLGPMQQLYGFKLDRSEVKQMDPGLVYTALKNEQLFVGLTYASDGRIKGFDLQLLEDDKGYFAAYKATPVVRQEILAKHPKLAEQLNELAAKIDTATMTELNKRVDIDQEPVAKVAADFLKQAGLI</sequence>
<reference evidence="3" key="1">
    <citation type="submission" date="2007-01" db="EMBL/GenBank/DDBJ databases">
        <title>A two-dimensional proteome reference map of Herbaspirillum seropedicae proteins.</title>
        <authorList>
            <person name="Chaves D.F.S."/>
            <person name="Ferrer P.P."/>
            <person name="Monteiro R.A."/>
            <person name="Souza E.M."/>
            <person name="Cruz L.M."/>
            <person name="Pedrosa F.O."/>
        </authorList>
    </citation>
    <scope>NUCLEOTIDE SEQUENCE</scope>
</reference>
<dbReference type="CDD" id="cd13611">
    <property type="entry name" value="PBP2_YehZ"/>
    <property type="match status" value="1"/>
</dbReference>
<gene>
    <name evidence="3" type="primary">opuBC</name>
</gene>
<dbReference type="OMA" id="APMNNTY"/>
<evidence type="ECO:0000259" key="2">
    <source>
        <dbReference type="Pfam" id="PF04069"/>
    </source>
</evidence>
<dbReference type="Gene3D" id="3.40.190.120">
    <property type="entry name" value="Osmoprotection protein (prox), domain 2"/>
    <property type="match status" value="1"/>
</dbReference>
<dbReference type="PATRIC" id="fig|964.11.peg.1787"/>
<accession>A2RPS3</accession>
<dbReference type="EMBL" id="AM490485">
    <property type="protein sequence ID" value="CAM32580.1"/>
    <property type="molecule type" value="Genomic_DNA"/>
</dbReference>
<dbReference type="GO" id="GO:0043190">
    <property type="term" value="C:ATP-binding cassette (ABC) transporter complex"/>
    <property type="evidence" value="ECO:0007669"/>
    <property type="project" value="InterPro"/>
</dbReference>
<dbReference type="Pfam" id="PF04069">
    <property type="entry name" value="OpuAC"/>
    <property type="match status" value="1"/>
</dbReference>
<dbReference type="Gene3D" id="3.40.190.10">
    <property type="entry name" value="Periplasmic binding protein-like II"/>
    <property type="match status" value="1"/>
</dbReference>
<keyword evidence="1" id="KW-0732">Signal</keyword>
<evidence type="ECO:0000256" key="1">
    <source>
        <dbReference type="SAM" id="SignalP"/>
    </source>
</evidence>
<reference evidence="3" key="2">
    <citation type="submission" date="2007-02" db="EMBL/GenBank/DDBJ databases">
        <title>Genome sequence of the nitrogen fixing bacterium Herbaspirillum seropedicae.</title>
        <authorList>
            <person name="Pedrosa F.O."/>
        </authorList>
    </citation>
    <scope>NUCLEOTIDE SEQUENCE</scope>
</reference>
<feature type="chain" id="PRO_5041156323" evidence="1">
    <location>
        <begin position="29"/>
        <end position="306"/>
    </location>
</feature>
<dbReference type="KEGG" id="hsz:ACP92_08525"/>
<dbReference type="GeneID" id="29393043"/>
<protein>
    <submittedName>
        <fullName evidence="3">ABC-type proline/glycine betaine transport system, periplasmic (Osmoprotectant) binding component pr</fullName>
    </submittedName>
</protein>
<feature type="signal peptide" evidence="1">
    <location>
        <begin position="1"/>
        <end position="28"/>
    </location>
</feature>
<proteinExistence type="predicted"/>
<organism evidence="3">
    <name type="scientific">Herbaspirillum seropedicae</name>
    <dbReference type="NCBI Taxonomy" id="964"/>
    <lineage>
        <taxon>Bacteria</taxon>
        <taxon>Pseudomonadati</taxon>
        <taxon>Pseudomonadota</taxon>
        <taxon>Betaproteobacteria</taxon>
        <taxon>Burkholderiales</taxon>
        <taxon>Oxalobacteraceae</taxon>
        <taxon>Herbaspirillum</taxon>
    </lineage>
</organism>
<dbReference type="SUPFAM" id="SSF53850">
    <property type="entry name" value="Periplasmic binding protein-like II"/>
    <property type="match status" value="1"/>
</dbReference>
<feature type="domain" description="ABC-type glycine betaine transport system substrate-binding" evidence="2">
    <location>
        <begin position="32"/>
        <end position="302"/>
    </location>
</feature>
<dbReference type="AlphaFoldDB" id="A2RPS3"/>
<evidence type="ECO:0000313" key="3">
    <source>
        <dbReference type="EMBL" id="CAM32580.1"/>
    </source>
</evidence>